<dbReference type="InterPro" id="IPR004036">
    <property type="entry name" value="Endonuclease-III-like_CS2"/>
</dbReference>
<dbReference type="GO" id="GO:0000703">
    <property type="term" value="F:oxidized pyrimidine nucleobase lesion DNA N-glycosylase activity"/>
    <property type="evidence" value="ECO:0007669"/>
    <property type="project" value="UniProtKB-ARBA"/>
</dbReference>
<dbReference type="AlphaFoldDB" id="A0A3P7KRI3"/>
<evidence type="ECO:0000256" key="5">
    <source>
        <dbReference type="ARBA" id="ARBA00023295"/>
    </source>
</evidence>
<dbReference type="InterPro" id="IPR011257">
    <property type="entry name" value="DNA_glycosylase"/>
</dbReference>
<evidence type="ECO:0000313" key="8">
    <source>
        <dbReference type="Proteomes" id="UP000270094"/>
    </source>
</evidence>
<dbReference type="InterPro" id="IPR000445">
    <property type="entry name" value="HhH_motif"/>
</dbReference>
<reference evidence="7 8" key="1">
    <citation type="submission" date="2018-11" db="EMBL/GenBank/DDBJ databases">
        <authorList>
            <consortium name="Pathogen Informatics"/>
        </authorList>
    </citation>
    <scope>NUCLEOTIDE SEQUENCE [LARGE SCALE GENOMIC DNA]</scope>
</reference>
<protein>
    <recommendedName>
        <fullName evidence="6">HhH-GPD domain-containing protein</fullName>
    </recommendedName>
</protein>
<dbReference type="CDD" id="cd00056">
    <property type="entry name" value="ENDO3c"/>
    <property type="match status" value="1"/>
</dbReference>
<keyword evidence="8" id="KW-1185">Reference proteome</keyword>
<keyword evidence="4" id="KW-0234">DNA repair</keyword>
<dbReference type="InterPro" id="IPR003265">
    <property type="entry name" value="HhH-GPD_domain"/>
</dbReference>
<dbReference type="PANTHER" id="PTHR43286">
    <property type="entry name" value="ENDONUCLEASE III-LIKE PROTEIN 1"/>
    <property type="match status" value="1"/>
</dbReference>
<keyword evidence="5" id="KW-0326">Glycosidase</keyword>
<dbReference type="Pfam" id="PF00633">
    <property type="entry name" value="HHH"/>
    <property type="match status" value="1"/>
</dbReference>
<dbReference type="Proteomes" id="UP000270094">
    <property type="component" value="Unassembled WGS sequence"/>
</dbReference>
<sequence>MNSAAMMRLRRYGCTVDSMLAIPTSELEKLLCPVRFYKRKAVYIQKAAAILKEKYNGDVPDSFEDLCSLPGVGPKMAHLVLQVAYNKVDGIAVDVHVHRIVNRLGWMNTDTPERTRAKLEEMLPRWESLGNNFPCVLSVKHWLESGAPSVDETL</sequence>
<dbReference type="Pfam" id="PF00730">
    <property type="entry name" value="HhH-GPD"/>
    <property type="match status" value="1"/>
</dbReference>
<name>A0A3P7KRI3_STRVU</name>
<dbReference type="FunFam" id="1.10.340.30:FF:000001">
    <property type="entry name" value="Endonuclease III"/>
    <property type="match status" value="1"/>
</dbReference>
<accession>A0A3P7KRI3</accession>
<dbReference type="GO" id="GO:0006285">
    <property type="term" value="P:base-excision repair, AP site formation"/>
    <property type="evidence" value="ECO:0007669"/>
    <property type="project" value="TreeGrafter"/>
</dbReference>
<evidence type="ECO:0000256" key="3">
    <source>
        <dbReference type="ARBA" id="ARBA00022801"/>
    </source>
</evidence>
<dbReference type="GO" id="GO:0003906">
    <property type="term" value="F:DNA-(apurinic or apyrimidinic site) endonuclease activity"/>
    <property type="evidence" value="ECO:0007669"/>
    <property type="project" value="TreeGrafter"/>
</dbReference>
<gene>
    <name evidence="7" type="ORF">SVUK_LOCUS8123</name>
</gene>
<dbReference type="PANTHER" id="PTHR43286:SF1">
    <property type="entry name" value="ENDONUCLEASE III-LIKE PROTEIN 1"/>
    <property type="match status" value="1"/>
</dbReference>
<evidence type="ECO:0000256" key="1">
    <source>
        <dbReference type="ARBA" id="ARBA00008343"/>
    </source>
</evidence>
<comment type="similarity">
    <text evidence="1">Belongs to the Nth/MutY family.</text>
</comment>
<dbReference type="GO" id="GO:0006289">
    <property type="term" value="P:nucleotide-excision repair"/>
    <property type="evidence" value="ECO:0007669"/>
    <property type="project" value="TreeGrafter"/>
</dbReference>
<dbReference type="Gene3D" id="1.10.340.30">
    <property type="entry name" value="Hypothetical protein, domain 2"/>
    <property type="match status" value="1"/>
</dbReference>
<dbReference type="GO" id="GO:0003677">
    <property type="term" value="F:DNA binding"/>
    <property type="evidence" value="ECO:0007669"/>
    <property type="project" value="InterPro"/>
</dbReference>
<dbReference type="PROSITE" id="PS01155">
    <property type="entry name" value="ENDONUCLEASE_III_2"/>
    <property type="match status" value="1"/>
</dbReference>
<evidence type="ECO:0000256" key="4">
    <source>
        <dbReference type="ARBA" id="ARBA00023204"/>
    </source>
</evidence>
<keyword evidence="3" id="KW-0378">Hydrolase</keyword>
<proteinExistence type="inferred from homology"/>
<evidence type="ECO:0000256" key="2">
    <source>
        <dbReference type="ARBA" id="ARBA00022763"/>
    </source>
</evidence>
<organism evidence="7 8">
    <name type="scientific">Strongylus vulgaris</name>
    <name type="common">Blood worm</name>
    <dbReference type="NCBI Taxonomy" id="40348"/>
    <lineage>
        <taxon>Eukaryota</taxon>
        <taxon>Metazoa</taxon>
        <taxon>Ecdysozoa</taxon>
        <taxon>Nematoda</taxon>
        <taxon>Chromadorea</taxon>
        <taxon>Rhabditida</taxon>
        <taxon>Rhabditina</taxon>
        <taxon>Rhabditomorpha</taxon>
        <taxon>Strongyloidea</taxon>
        <taxon>Strongylidae</taxon>
        <taxon>Strongylus</taxon>
    </lineage>
</organism>
<dbReference type="GO" id="GO:0005634">
    <property type="term" value="C:nucleus"/>
    <property type="evidence" value="ECO:0007669"/>
    <property type="project" value="TreeGrafter"/>
</dbReference>
<feature type="domain" description="HhH-GPD" evidence="6">
    <location>
        <begin position="3"/>
        <end position="138"/>
    </location>
</feature>
<keyword evidence="2" id="KW-0227">DNA damage</keyword>
<evidence type="ECO:0000313" key="7">
    <source>
        <dbReference type="EMBL" id="VDM73125.1"/>
    </source>
</evidence>
<dbReference type="SUPFAM" id="SSF48150">
    <property type="entry name" value="DNA-glycosylase"/>
    <property type="match status" value="1"/>
</dbReference>
<dbReference type="EMBL" id="UYYB01029054">
    <property type="protein sequence ID" value="VDM73125.1"/>
    <property type="molecule type" value="Genomic_DNA"/>
</dbReference>
<dbReference type="OrthoDB" id="2099276at2759"/>
<dbReference type="SMART" id="SM00478">
    <property type="entry name" value="ENDO3c"/>
    <property type="match status" value="1"/>
</dbReference>
<evidence type="ECO:0000259" key="6">
    <source>
        <dbReference type="SMART" id="SM00478"/>
    </source>
</evidence>